<dbReference type="PANTHER" id="PTHR48111:SF22">
    <property type="entry name" value="REGULATOR OF RPOS"/>
    <property type="match status" value="1"/>
</dbReference>
<accession>A0A7W9SY87</accession>
<feature type="DNA-binding region" description="OmpR/PhoB-type" evidence="7">
    <location>
        <begin position="126"/>
        <end position="224"/>
    </location>
</feature>
<protein>
    <submittedName>
        <fullName evidence="10">DNA-binding response OmpR family regulator</fullName>
    </submittedName>
</protein>
<evidence type="ECO:0000256" key="6">
    <source>
        <dbReference type="PROSITE-ProRule" id="PRU00169"/>
    </source>
</evidence>
<dbReference type="SUPFAM" id="SSF46894">
    <property type="entry name" value="C-terminal effector domain of the bipartite response regulators"/>
    <property type="match status" value="1"/>
</dbReference>
<evidence type="ECO:0000313" key="10">
    <source>
        <dbReference type="EMBL" id="MBB6054059.1"/>
    </source>
</evidence>
<dbReference type="SMART" id="SM00448">
    <property type="entry name" value="REC"/>
    <property type="match status" value="1"/>
</dbReference>
<dbReference type="PROSITE" id="PS51755">
    <property type="entry name" value="OMPR_PHOB"/>
    <property type="match status" value="1"/>
</dbReference>
<keyword evidence="1 6" id="KW-0597">Phosphoprotein</keyword>
<dbReference type="Gene3D" id="6.10.250.690">
    <property type="match status" value="1"/>
</dbReference>
<dbReference type="InterPro" id="IPR011006">
    <property type="entry name" value="CheY-like_superfamily"/>
</dbReference>
<keyword evidence="4 7" id="KW-0238">DNA-binding</keyword>
<comment type="caution">
    <text evidence="10">The sequence shown here is derived from an EMBL/GenBank/DDBJ whole genome shotgun (WGS) entry which is preliminary data.</text>
</comment>
<proteinExistence type="predicted"/>
<dbReference type="GO" id="GO:0006355">
    <property type="term" value="P:regulation of DNA-templated transcription"/>
    <property type="evidence" value="ECO:0007669"/>
    <property type="project" value="InterPro"/>
</dbReference>
<dbReference type="PROSITE" id="PS50110">
    <property type="entry name" value="RESPONSE_REGULATORY"/>
    <property type="match status" value="1"/>
</dbReference>
<evidence type="ECO:0000256" key="2">
    <source>
        <dbReference type="ARBA" id="ARBA00023012"/>
    </source>
</evidence>
<evidence type="ECO:0000313" key="11">
    <source>
        <dbReference type="Proteomes" id="UP000520814"/>
    </source>
</evidence>
<dbReference type="InterPro" id="IPR001867">
    <property type="entry name" value="OmpR/PhoB-type_DNA-bd"/>
</dbReference>
<dbReference type="InterPro" id="IPR036388">
    <property type="entry name" value="WH-like_DNA-bd_sf"/>
</dbReference>
<dbReference type="GO" id="GO:0005829">
    <property type="term" value="C:cytosol"/>
    <property type="evidence" value="ECO:0007669"/>
    <property type="project" value="TreeGrafter"/>
</dbReference>
<feature type="domain" description="OmpR/PhoB-type" evidence="9">
    <location>
        <begin position="126"/>
        <end position="224"/>
    </location>
</feature>
<dbReference type="SMART" id="SM00862">
    <property type="entry name" value="Trans_reg_C"/>
    <property type="match status" value="1"/>
</dbReference>
<evidence type="ECO:0000256" key="7">
    <source>
        <dbReference type="PROSITE-ProRule" id="PRU01091"/>
    </source>
</evidence>
<evidence type="ECO:0000256" key="3">
    <source>
        <dbReference type="ARBA" id="ARBA00023015"/>
    </source>
</evidence>
<dbReference type="PANTHER" id="PTHR48111">
    <property type="entry name" value="REGULATOR OF RPOS"/>
    <property type="match status" value="1"/>
</dbReference>
<dbReference type="RefSeq" id="WP_184204141.1">
    <property type="nucleotide sequence ID" value="NZ_JACHGW010000013.1"/>
</dbReference>
<gene>
    <name evidence="10" type="ORF">HNQ39_005906</name>
</gene>
<organism evidence="10 11">
    <name type="scientific">Armatimonas rosea</name>
    <dbReference type="NCBI Taxonomy" id="685828"/>
    <lineage>
        <taxon>Bacteria</taxon>
        <taxon>Bacillati</taxon>
        <taxon>Armatimonadota</taxon>
        <taxon>Armatimonadia</taxon>
        <taxon>Armatimonadales</taxon>
        <taxon>Armatimonadaceae</taxon>
        <taxon>Armatimonas</taxon>
    </lineage>
</organism>
<dbReference type="AlphaFoldDB" id="A0A7W9SY87"/>
<dbReference type="Gene3D" id="3.40.50.2300">
    <property type="match status" value="1"/>
</dbReference>
<dbReference type="Pfam" id="PF00072">
    <property type="entry name" value="Response_reg"/>
    <property type="match status" value="1"/>
</dbReference>
<dbReference type="Proteomes" id="UP000520814">
    <property type="component" value="Unassembled WGS sequence"/>
</dbReference>
<keyword evidence="2" id="KW-0902">Two-component regulatory system</keyword>
<reference evidence="10 11" key="1">
    <citation type="submission" date="2020-08" db="EMBL/GenBank/DDBJ databases">
        <title>Genomic Encyclopedia of Type Strains, Phase IV (KMG-IV): sequencing the most valuable type-strain genomes for metagenomic binning, comparative biology and taxonomic classification.</title>
        <authorList>
            <person name="Goeker M."/>
        </authorList>
    </citation>
    <scope>NUCLEOTIDE SEQUENCE [LARGE SCALE GENOMIC DNA]</scope>
    <source>
        <strain evidence="10 11">DSM 23562</strain>
    </source>
</reference>
<keyword evidence="11" id="KW-1185">Reference proteome</keyword>
<dbReference type="GO" id="GO:0000976">
    <property type="term" value="F:transcription cis-regulatory region binding"/>
    <property type="evidence" value="ECO:0007669"/>
    <property type="project" value="TreeGrafter"/>
</dbReference>
<name>A0A7W9SY87_ARMRO</name>
<dbReference type="InterPro" id="IPR039420">
    <property type="entry name" value="WalR-like"/>
</dbReference>
<dbReference type="InterPro" id="IPR016032">
    <property type="entry name" value="Sig_transdc_resp-reg_C-effctor"/>
</dbReference>
<keyword evidence="3" id="KW-0805">Transcription regulation</keyword>
<dbReference type="GO" id="GO:0032993">
    <property type="term" value="C:protein-DNA complex"/>
    <property type="evidence" value="ECO:0007669"/>
    <property type="project" value="TreeGrafter"/>
</dbReference>
<dbReference type="CDD" id="cd00383">
    <property type="entry name" value="trans_reg_C"/>
    <property type="match status" value="1"/>
</dbReference>
<dbReference type="EMBL" id="JACHGW010000013">
    <property type="protein sequence ID" value="MBB6054059.1"/>
    <property type="molecule type" value="Genomic_DNA"/>
</dbReference>
<dbReference type="Pfam" id="PF00486">
    <property type="entry name" value="Trans_reg_C"/>
    <property type="match status" value="1"/>
</dbReference>
<evidence type="ECO:0000259" key="9">
    <source>
        <dbReference type="PROSITE" id="PS51755"/>
    </source>
</evidence>
<dbReference type="FunFam" id="1.10.10.10:FF:000005">
    <property type="entry name" value="Two-component system response regulator"/>
    <property type="match status" value="1"/>
</dbReference>
<dbReference type="SUPFAM" id="SSF52172">
    <property type="entry name" value="CheY-like"/>
    <property type="match status" value="1"/>
</dbReference>
<evidence type="ECO:0000259" key="8">
    <source>
        <dbReference type="PROSITE" id="PS50110"/>
    </source>
</evidence>
<evidence type="ECO:0000256" key="4">
    <source>
        <dbReference type="ARBA" id="ARBA00023125"/>
    </source>
</evidence>
<evidence type="ECO:0000256" key="5">
    <source>
        <dbReference type="ARBA" id="ARBA00023163"/>
    </source>
</evidence>
<dbReference type="Gene3D" id="1.10.10.10">
    <property type="entry name" value="Winged helix-like DNA-binding domain superfamily/Winged helix DNA-binding domain"/>
    <property type="match status" value="1"/>
</dbReference>
<dbReference type="InterPro" id="IPR001789">
    <property type="entry name" value="Sig_transdc_resp-reg_receiver"/>
</dbReference>
<feature type="modified residue" description="4-aspartylphosphate" evidence="6">
    <location>
        <position position="51"/>
    </location>
</feature>
<feature type="domain" description="Response regulatory" evidence="8">
    <location>
        <begin position="2"/>
        <end position="116"/>
    </location>
</feature>
<keyword evidence="5" id="KW-0804">Transcription</keyword>
<sequence length="227" mass="25538">MKVLIVEDDPGVVRFLRQAVVEAGYTAHDEQDGLQGWERIRTEAWDILLLDVMLPTLDGLEICRRARAAGLTIPILILTARDLTRDKIEGLDAGADDYVVKPFQVGELLARMRALLRRGTIPPSAPVVLRVGDLTLDSSTRQAIRGEKAVLLSATEYRLLEYLMRNAGRVLTRSQILEHVWEYDFGGTGNVLDVYISYLRSKIDKDFATPLLHTMRGVGYIFQDRSL</sequence>
<evidence type="ECO:0000256" key="1">
    <source>
        <dbReference type="ARBA" id="ARBA00022553"/>
    </source>
</evidence>
<dbReference type="GO" id="GO:0000156">
    <property type="term" value="F:phosphorelay response regulator activity"/>
    <property type="evidence" value="ECO:0007669"/>
    <property type="project" value="TreeGrafter"/>
</dbReference>